<keyword evidence="9" id="KW-0175">Coiled coil</keyword>
<evidence type="ECO:0000256" key="8">
    <source>
        <dbReference type="PROSITE-ProRule" id="PRU00385"/>
    </source>
</evidence>
<evidence type="ECO:0000256" key="6">
    <source>
        <dbReference type="ARBA" id="ARBA00023136"/>
    </source>
</evidence>
<accession>A0A8J2KWM8</accession>
<comment type="subcellular location">
    <subcellularLocation>
        <location evidence="1">Nucleus membrane</location>
    </subcellularLocation>
</comment>
<feature type="compositionally biased region" description="Basic residues" evidence="10">
    <location>
        <begin position="367"/>
        <end position="379"/>
    </location>
</feature>
<dbReference type="Proteomes" id="UP000708208">
    <property type="component" value="Unassembled WGS sequence"/>
</dbReference>
<feature type="topological domain" description="Perinuclear space" evidence="8">
    <location>
        <begin position="2809"/>
        <end position="2838"/>
    </location>
</feature>
<dbReference type="Pfam" id="PF10541">
    <property type="entry name" value="KASH"/>
    <property type="match status" value="1"/>
</dbReference>
<dbReference type="GO" id="GO:0034993">
    <property type="term" value="C:meiotic nuclear membrane microtubule tethering complex"/>
    <property type="evidence" value="ECO:0007669"/>
    <property type="project" value="TreeGrafter"/>
</dbReference>
<sequence>MAVPDQQQTDLLPEDVQDVLSSLVMETTEVQVTPSTEIAVEDTSTTTTTETQEGIVSSIEAPEEGLVCTSETVLLEISLGETVPLALTKEVDTISDVQEVLATLSLEAPEEPPASILGTLEVPEATIDSSSTGFDNLQQEPSISIEEFAEKDIIKEEEVTTDQVISAATQSDLPVDVNTQSDDWKSDTAIQATQETTEVAVQLSPYLSPEPEELQPEIEKSAAITETSFNVVQTEVTSVNVDVQSEFQVQEQGVQSEPCSLDAASQIDAIPFYQIIDRQSQTITVEGTEFIPQDFIPEVESSIPQDSILEPWQQVSDSLAQELEYSLQAQEFPEVELQPADIHAQELPLEPEPLLPEHSLPEESSKDRKKKKKKDKLKKAKEVTFVEVPPEPKPSVNLEQQSSFVAPSEQQESSVTIEELYEPQSSKSVTDAESQEHEITKSVTEEMLTVQVAEAKEQEKPEQEALDRIETERQNTLYKAEADRLKNRLEGLLTKLHSKGKVPSVQISEEEVPEKSLDGLKQSVDQRLHQLLTRTSTTTIIEEIEIIEEIIELIEIITVYIYQVQVTSRIIETSSMTVEEKKIEQEILHVRLDDLNQQFNELQSILDTIKDEQLAAKLRKALNSTQESAEKLNETIDSNIQSNLDAKQLGSEIQANLVDIKDSLDKLAQDFQESSSLPPTDHIAKLDQIEMQIQRLKPNAEHEIIRAYSFINEYPEFEPELIGLLQDINRGLGLNISIQLEREKDLQVMGLSEEYKQTLEEFSQVIQVAESLINGKLDVSNYSGMQVELQKFQKFFKNFKKCHGTLEKLEDELDGSTRDLHKTLHHTLYGQGSSIIERAAKKRQQMVMASVRWNRLEQGLEEESNWLNSLEKKLPSMENLSSIDVDKYCSLHQSMYTDLIVHQSRLIQLKTVCDSLTSELIHCPELHQRVNLIIEKLLILSNTITSRLQSLISFRDSYSNYERLVHRLKLWLQRAEAKMDSIMCQQCHPYDFWELKAQLESQQPIKDETNILLNQALHVLKISDEKQIRDNFNDFEDRWNSLQSSISQSDSVSYSDEEDNVTGIELIADELRDIQKSINGMNVNIENEEDLYCYLEKLQILKAQVLNKKHQLNALLTKHHLAPAEAEHVGALYTVLSELDSSLTEELDTVHTIREKFCTFNRMSTKAKRLQDNLRAKIDQWSSFFDLSQDILRQALHNCQSFKDEITINNNDLEKMHQVIKSIPSTPHISLSTAKMDLELNEMEATVHTLSARVQDLRKRVQEQLGYWQDYEHAFNNVSQTLYQNQSTVQFLLNEVPTNTQSIAMFQRYIQLLENFTTKKESLTQLQAIAEKLKQDCSEDIGKQIDDQLSNLLVEFQTLQENILLLKFRYEKITEIYKKLAIINTQLSSWLNVNSQVVESEWVGQQTVERIYRELEGFEGIMVEGESLIGELISVQKAGMEDLRREDINLVVIFDGLCKQLNGLKLNLGVLNNRINSGDVQRVGVEVQEISQERQRDQSSDEEAGPKRLSRIHNQLLNLGKSEGKLLALSQSQPVNSEVKDILNNSRQLFHETFNEYTKIWKYLSSHQDNANLNELMRKYIAEVEAYLNEPVGATSEQMIMDLGICRLYRDIIEEHRDSLVGQENDEIISKYENIEESLQKREGEINNRLALWKAFVGDQDEFLRWLRTMERDRKVLDLPFLSIARISVIKQKIQVLIERCPVGEQLLEEYKSKKAALNFTTPEIKSSVNQELSLNIARFNNLQAALKTWHDHINRLVGINQVFEDKYQLISVLLSDINEQLEDRKIPTTFTDLNGHISFLKKLIDDTTRIESHIEELQTTLDEMKTSISPSDVRILTRRIWFITQQRVDLLTTLYQNLNKCQDKLDLLPLFDNKCKILLQWAEEITNKIETSPCSNLHDYRSYLDKEIQDEMDTKKALYEEIESTGITLLDLTKGKEHKQISKLLKNVQSKWDGVLEEHGQRKQRVVDLIELKEQLENRKGLCAKRLKELQKNAGVPIQFHEFSLEGVQEMIKRQEAEQRKINSECTEFNQLLNMGEISSSDCDNLKLIEDSYQIRQLTKNLQDLWNNLLRSFNSRKQLLNKLLSDWLKIMDECEMFESLLAHVKTELESENVDPKPIEGLSLEQKLDKIEELASSLRALSPKIQDFENNYMYIIREINTEVPSKLSGRVKTIVDTWHSLWELLNRKKSILLAMYAQDFHSAEQIVASVNDKLSGLNANDPEDNLKHLKELKGECQPLQTYEGSMKDILENVHIKNFPEYYELFSGRLNEYLGEKEKMEKHFAKLIKENTKKAQQKQVDTSVQVKTWPEEGSIGVQVKTWPEEESVGVQVKTWPVEETLTTVQSSLLGSTIPEIIEPEIEQVVPLTRGDIYLQELDQAIQDALTSIHTIEDILSDVSGKPKVNQENIVRNLASAQSSVDMVNHLKKLLTEEENTTLEETKEREIQDLLILFQTVAEKARLYNQQLREASPSKSKVTCPVCSPKQRGTWDGLVWRLEQWLTYAEANLQKVMRKRPPTALEELEDVILVHRELLVDLDSHRSLVKALKEVSDHLDEHDSSVATIDDFDGLNTRLKKTIEWWNKVCHNAASWQARLQIALLENSDFHLTIEEYEEFVTLTQDKVQELEPVDLTDGRESIKRKYKIFKDLRDKISRKEPEVRTLKRTAEQLFINPKTIEKGKLDDEESDSVFVTADSERILERITTILHELNFLSRVCGAYVKYLSGYTAHDRLETVAEDMGQVLHFSEDILDGRSSPARSATPQPVPSHDNNQSSAIVRGGRFIGRVVRASLPIQALILLLLGAASLIPYGEQDYSCTAANNFARSLEPMLHYPDGPPPI</sequence>
<reference evidence="12" key="1">
    <citation type="submission" date="2021-06" db="EMBL/GenBank/DDBJ databases">
        <authorList>
            <person name="Hodson N. C."/>
            <person name="Mongue J. A."/>
            <person name="Jaron S. K."/>
        </authorList>
    </citation>
    <scope>NUCLEOTIDE SEQUENCE</scope>
</reference>
<protein>
    <recommendedName>
        <fullName evidence="11">KASH domain-containing protein</fullName>
    </recommendedName>
</protein>
<feature type="region of interest" description="Disordered" evidence="10">
    <location>
        <begin position="351"/>
        <end position="416"/>
    </location>
</feature>
<comment type="similarity">
    <text evidence="2">Belongs to the nesprin family.</text>
</comment>
<feature type="compositionally biased region" description="Polar residues" evidence="10">
    <location>
        <begin position="397"/>
        <end position="416"/>
    </location>
</feature>
<evidence type="ECO:0000256" key="2">
    <source>
        <dbReference type="ARBA" id="ARBA00008619"/>
    </source>
</evidence>
<dbReference type="GO" id="GO:0005640">
    <property type="term" value="C:nuclear outer membrane"/>
    <property type="evidence" value="ECO:0007669"/>
    <property type="project" value="TreeGrafter"/>
</dbReference>
<gene>
    <name evidence="12" type="ORF">AFUS01_LOCUS34933</name>
</gene>
<evidence type="ECO:0000256" key="3">
    <source>
        <dbReference type="ARBA" id="ARBA00022692"/>
    </source>
</evidence>
<keyword evidence="4" id="KW-0677">Repeat</keyword>
<evidence type="ECO:0000256" key="10">
    <source>
        <dbReference type="SAM" id="MobiDB-lite"/>
    </source>
</evidence>
<dbReference type="PANTHER" id="PTHR47535:SF10">
    <property type="entry name" value="MUSCLE-SPECIFIC PROTEIN 300 KDA"/>
    <property type="match status" value="1"/>
</dbReference>
<organism evidence="12 13">
    <name type="scientific">Allacma fusca</name>
    <dbReference type="NCBI Taxonomy" id="39272"/>
    <lineage>
        <taxon>Eukaryota</taxon>
        <taxon>Metazoa</taxon>
        <taxon>Ecdysozoa</taxon>
        <taxon>Arthropoda</taxon>
        <taxon>Hexapoda</taxon>
        <taxon>Collembola</taxon>
        <taxon>Symphypleona</taxon>
        <taxon>Sminthuridae</taxon>
        <taxon>Allacma</taxon>
    </lineage>
</organism>
<keyword evidence="3 8" id="KW-0812">Transmembrane</keyword>
<feature type="coiled-coil region" evidence="9">
    <location>
        <begin position="1974"/>
        <end position="2026"/>
    </location>
</feature>
<dbReference type="EMBL" id="CAJVCH010534035">
    <property type="protein sequence ID" value="CAG7824792.1"/>
    <property type="molecule type" value="Genomic_DNA"/>
</dbReference>
<dbReference type="GO" id="GO:0051015">
    <property type="term" value="F:actin filament binding"/>
    <property type="evidence" value="ECO:0007669"/>
    <property type="project" value="TreeGrafter"/>
</dbReference>
<feature type="domain" description="KASH" evidence="11">
    <location>
        <begin position="2779"/>
        <end position="2838"/>
    </location>
</feature>
<evidence type="ECO:0000259" key="11">
    <source>
        <dbReference type="PROSITE" id="PS51049"/>
    </source>
</evidence>
<comment type="caution">
    <text evidence="12">The sequence shown here is derived from an EMBL/GenBank/DDBJ whole genome shotgun (WGS) entry which is preliminary data.</text>
</comment>
<evidence type="ECO:0000256" key="9">
    <source>
        <dbReference type="SAM" id="Coils"/>
    </source>
</evidence>
<evidence type="ECO:0000256" key="4">
    <source>
        <dbReference type="ARBA" id="ARBA00022737"/>
    </source>
</evidence>
<evidence type="ECO:0000313" key="13">
    <source>
        <dbReference type="Proteomes" id="UP000708208"/>
    </source>
</evidence>
<feature type="region of interest" description="Disordered" evidence="10">
    <location>
        <begin position="2751"/>
        <end position="2772"/>
    </location>
</feature>
<keyword evidence="13" id="KW-1185">Reference proteome</keyword>
<keyword evidence="6 8" id="KW-0472">Membrane</keyword>
<dbReference type="InterPro" id="IPR052403">
    <property type="entry name" value="LINC-complex_assoc"/>
</dbReference>
<name>A0A8J2KWM8_9HEXA</name>
<feature type="topological domain" description="Cytoplasmic" evidence="8">
    <location>
        <begin position="1"/>
        <end position="2787"/>
    </location>
</feature>
<dbReference type="OrthoDB" id="6618337at2759"/>
<evidence type="ECO:0000256" key="7">
    <source>
        <dbReference type="ARBA" id="ARBA00023242"/>
    </source>
</evidence>
<dbReference type="GO" id="GO:0007097">
    <property type="term" value="P:nuclear migration"/>
    <property type="evidence" value="ECO:0007669"/>
    <property type="project" value="TreeGrafter"/>
</dbReference>
<evidence type="ECO:0000256" key="1">
    <source>
        <dbReference type="ARBA" id="ARBA00004126"/>
    </source>
</evidence>
<dbReference type="SMART" id="SM01249">
    <property type="entry name" value="KASH"/>
    <property type="match status" value="1"/>
</dbReference>
<dbReference type="GO" id="GO:0005737">
    <property type="term" value="C:cytoplasm"/>
    <property type="evidence" value="ECO:0007669"/>
    <property type="project" value="TreeGrafter"/>
</dbReference>
<evidence type="ECO:0000313" key="12">
    <source>
        <dbReference type="EMBL" id="CAG7824792.1"/>
    </source>
</evidence>
<dbReference type="SMART" id="SM00150">
    <property type="entry name" value="SPEC"/>
    <property type="match status" value="6"/>
</dbReference>
<dbReference type="InterPro" id="IPR018159">
    <property type="entry name" value="Spectrin/alpha-actinin"/>
</dbReference>
<evidence type="ECO:0000256" key="5">
    <source>
        <dbReference type="ARBA" id="ARBA00022989"/>
    </source>
</evidence>
<proteinExistence type="inferred from homology"/>
<feature type="coiled-coil region" evidence="9">
    <location>
        <begin position="578"/>
        <end position="635"/>
    </location>
</feature>
<dbReference type="InterPro" id="IPR012315">
    <property type="entry name" value="KASH"/>
</dbReference>
<feature type="coiled-coil region" evidence="9">
    <location>
        <begin position="468"/>
        <end position="495"/>
    </location>
</feature>
<dbReference type="PROSITE" id="PS51049">
    <property type="entry name" value="KASH"/>
    <property type="match status" value="1"/>
</dbReference>
<keyword evidence="7" id="KW-0539">Nucleus</keyword>
<dbReference type="PANTHER" id="PTHR47535">
    <property type="entry name" value="MUSCLE-SPECIFIC PROTEIN 300 KDA, ISOFORM G"/>
    <property type="match status" value="1"/>
</dbReference>
<keyword evidence="5" id="KW-1133">Transmembrane helix</keyword>
<feature type="compositionally biased region" description="Polar residues" evidence="10">
    <location>
        <begin position="2755"/>
        <end position="2772"/>
    </location>
</feature>